<keyword evidence="3 6" id="KW-0812">Transmembrane</keyword>
<gene>
    <name evidence="7" type="ORF">PCON_02286</name>
</gene>
<evidence type="ECO:0000256" key="5">
    <source>
        <dbReference type="ARBA" id="ARBA00023136"/>
    </source>
</evidence>
<dbReference type="EMBL" id="HF935204">
    <property type="protein sequence ID" value="CCX04448.1"/>
    <property type="molecule type" value="Genomic_DNA"/>
</dbReference>
<evidence type="ECO:0000256" key="2">
    <source>
        <dbReference type="ARBA" id="ARBA00007262"/>
    </source>
</evidence>
<evidence type="ECO:0000256" key="6">
    <source>
        <dbReference type="SAM" id="Phobius"/>
    </source>
</evidence>
<evidence type="ECO:0000313" key="8">
    <source>
        <dbReference type="Proteomes" id="UP000018144"/>
    </source>
</evidence>
<dbReference type="InterPro" id="IPR009311">
    <property type="entry name" value="IFI6/IFI27-like"/>
</dbReference>
<evidence type="ECO:0000256" key="4">
    <source>
        <dbReference type="ARBA" id="ARBA00022989"/>
    </source>
</evidence>
<proteinExistence type="inferred from homology"/>
<feature type="transmembrane region" description="Helical" evidence="6">
    <location>
        <begin position="34"/>
        <end position="61"/>
    </location>
</feature>
<evidence type="ECO:0000256" key="1">
    <source>
        <dbReference type="ARBA" id="ARBA00004141"/>
    </source>
</evidence>
<accession>U4KTU7</accession>
<dbReference type="GO" id="GO:0016020">
    <property type="term" value="C:membrane"/>
    <property type="evidence" value="ECO:0007669"/>
    <property type="project" value="UniProtKB-SubCell"/>
</dbReference>
<sequence length="100" mass="10106">MGVVVSILLFPIIIVAKAIDLLISTALGLIGFGAVGPIAGSLAAAWQASIGASVAAGSMFAILQSRAMKGVSVLRPVLLAVGLMGAFVLFRALRCSIIKI</sequence>
<dbReference type="AlphaFoldDB" id="U4KTU7"/>
<dbReference type="Proteomes" id="UP000018144">
    <property type="component" value="Unassembled WGS sequence"/>
</dbReference>
<protein>
    <submittedName>
        <fullName evidence="7">Uncharacterized protein</fullName>
    </submittedName>
</protein>
<dbReference type="InterPro" id="IPR038213">
    <property type="entry name" value="IFI6/IFI27-like_sf"/>
</dbReference>
<organism evidence="7 8">
    <name type="scientific">Pyronema omphalodes (strain CBS 100304)</name>
    <name type="common">Pyronema confluens</name>
    <dbReference type="NCBI Taxonomy" id="1076935"/>
    <lineage>
        <taxon>Eukaryota</taxon>
        <taxon>Fungi</taxon>
        <taxon>Dikarya</taxon>
        <taxon>Ascomycota</taxon>
        <taxon>Pezizomycotina</taxon>
        <taxon>Pezizomycetes</taxon>
        <taxon>Pezizales</taxon>
        <taxon>Pyronemataceae</taxon>
        <taxon>Pyronema</taxon>
    </lineage>
</organism>
<evidence type="ECO:0000313" key="7">
    <source>
        <dbReference type="EMBL" id="CCX04448.1"/>
    </source>
</evidence>
<feature type="transmembrane region" description="Helical" evidence="6">
    <location>
        <begin position="73"/>
        <end position="93"/>
    </location>
</feature>
<dbReference type="Gene3D" id="6.10.110.10">
    <property type="match status" value="1"/>
</dbReference>
<dbReference type="OrthoDB" id="440424at2759"/>
<evidence type="ECO:0000256" key="3">
    <source>
        <dbReference type="ARBA" id="ARBA00022692"/>
    </source>
</evidence>
<comment type="subcellular location">
    <subcellularLocation>
        <location evidence="1">Membrane</location>
        <topology evidence="1">Multi-pass membrane protein</topology>
    </subcellularLocation>
</comment>
<keyword evidence="4 6" id="KW-1133">Transmembrane helix</keyword>
<name>U4KTU7_PYROM</name>
<keyword evidence="8" id="KW-1185">Reference proteome</keyword>
<keyword evidence="5 6" id="KW-0472">Membrane</keyword>
<comment type="similarity">
    <text evidence="2">Belongs to the IFI6/IFI27 family.</text>
</comment>
<dbReference type="Pfam" id="PF06140">
    <property type="entry name" value="Ifi-6-16"/>
    <property type="match status" value="1"/>
</dbReference>
<reference evidence="7 8" key="1">
    <citation type="journal article" date="2013" name="PLoS Genet.">
        <title>The genome and development-dependent transcriptomes of Pyronema confluens: a window into fungal evolution.</title>
        <authorList>
            <person name="Traeger S."/>
            <person name="Altegoer F."/>
            <person name="Freitag M."/>
            <person name="Gabaldon T."/>
            <person name="Kempken F."/>
            <person name="Kumar A."/>
            <person name="Marcet-Houben M."/>
            <person name="Poggeler S."/>
            <person name="Stajich J.E."/>
            <person name="Nowrousian M."/>
        </authorList>
    </citation>
    <scope>NUCLEOTIDE SEQUENCE [LARGE SCALE GENOMIC DNA]</scope>
    <source>
        <strain evidence="8">CBS 100304</strain>
        <tissue evidence="7">Vegetative mycelium</tissue>
    </source>
</reference>